<evidence type="ECO:0000313" key="2">
    <source>
        <dbReference type="Proteomes" id="UP000288805"/>
    </source>
</evidence>
<proteinExistence type="predicted"/>
<accession>A0A438ILU7</accession>
<dbReference type="EMBL" id="QGNW01000098">
    <property type="protein sequence ID" value="RVW97679.1"/>
    <property type="molecule type" value="Genomic_DNA"/>
</dbReference>
<protein>
    <submittedName>
        <fullName evidence="1">Pullulanase 1, chloroplastic</fullName>
    </submittedName>
</protein>
<reference evidence="1 2" key="1">
    <citation type="journal article" date="2018" name="PLoS Genet.">
        <title>Population sequencing reveals clonal diversity and ancestral inbreeding in the grapevine cultivar Chardonnay.</title>
        <authorList>
            <person name="Roach M.J."/>
            <person name="Johnson D.L."/>
            <person name="Bohlmann J."/>
            <person name="van Vuuren H.J."/>
            <person name="Jones S.J."/>
            <person name="Pretorius I.S."/>
            <person name="Schmidt S.A."/>
            <person name="Borneman A.R."/>
        </authorList>
    </citation>
    <scope>NUCLEOTIDE SEQUENCE [LARGE SCALE GENOMIC DNA]</scope>
    <source>
        <strain evidence="2">cv. Chardonnay</strain>
        <tissue evidence="1">Leaf</tissue>
    </source>
</reference>
<dbReference type="Proteomes" id="UP000288805">
    <property type="component" value="Unassembled WGS sequence"/>
</dbReference>
<gene>
    <name evidence="1" type="primary">PU1_4</name>
    <name evidence="1" type="ORF">CK203_028054</name>
</gene>
<evidence type="ECO:0000313" key="1">
    <source>
        <dbReference type="EMBL" id="RVW97679.1"/>
    </source>
</evidence>
<dbReference type="SUPFAM" id="SSF81296">
    <property type="entry name" value="E set domains"/>
    <property type="match status" value="1"/>
</dbReference>
<name>A0A438ILU7_VITVI</name>
<dbReference type="InterPro" id="IPR014756">
    <property type="entry name" value="Ig_E-set"/>
</dbReference>
<organism evidence="1 2">
    <name type="scientific">Vitis vinifera</name>
    <name type="common">Grape</name>
    <dbReference type="NCBI Taxonomy" id="29760"/>
    <lineage>
        <taxon>Eukaryota</taxon>
        <taxon>Viridiplantae</taxon>
        <taxon>Streptophyta</taxon>
        <taxon>Embryophyta</taxon>
        <taxon>Tracheophyta</taxon>
        <taxon>Spermatophyta</taxon>
        <taxon>Magnoliopsida</taxon>
        <taxon>eudicotyledons</taxon>
        <taxon>Gunneridae</taxon>
        <taxon>Pentapetalae</taxon>
        <taxon>rosids</taxon>
        <taxon>Vitales</taxon>
        <taxon>Vitaceae</taxon>
        <taxon>Viteae</taxon>
        <taxon>Vitis</taxon>
    </lineage>
</organism>
<dbReference type="AlphaFoldDB" id="A0A438ILU7"/>
<comment type="caution">
    <text evidence="1">The sequence shown here is derived from an EMBL/GenBank/DDBJ whole genome shotgun (WGS) entry which is preliminary data.</text>
</comment>
<sequence>MALSLSPPLSLCQSLLPQTPTITSLLASLSSHSPTSTPLSFPTLPRTFHNQPISFCSCLPMPLEVSTSTAQLQDSLLYSRAYWVSESIIAWNVDVGDGHDMTIQLEEDNGGLPIIVIRPFKVPQAVDAKSLIKCQLAVAAFS</sequence>